<gene>
    <name evidence="8" type="ORF">SMC7_05360</name>
</gene>
<evidence type="ECO:0000313" key="9">
    <source>
        <dbReference type="Proteomes" id="UP000266328"/>
    </source>
</evidence>
<evidence type="ECO:0000256" key="5">
    <source>
        <dbReference type="ARBA" id="ARBA00051131"/>
    </source>
</evidence>
<dbReference type="UniPathway" id="UPA00344"/>
<dbReference type="Proteomes" id="UP000266328">
    <property type="component" value="Unassembled WGS sequence"/>
</dbReference>
<dbReference type="InterPro" id="IPR008284">
    <property type="entry name" value="MoCF_biosynth_CS"/>
</dbReference>
<dbReference type="PANTHER" id="PTHR43764:SF1">
    <property type="entry name" value="MOLYBDOPTERIN MOLYBDOTRANSFERASE"/>
    <property type="match status" value="1"/>
</dbReference>
<dbReference type="GO" id="GO:0006777">
    <property type="term" value="P:Mo-molybdopterin cofactor biosynthetic process"/>
    <property type="evidence" value="ECO:0007669"/>
    <property type="project" value="UniProtKB-KW"/>
</dbReference>
<dbReference type="InterPro" id="IPR036425">
    <property type="entry name" value="MoaB/Mog-like_dom_sf"/>
</dbReference>
<organism evidence="8 9">
    <name type="scientific">Candidatus Cryosericum terrychapinii</name>
    <dbReference type="NCBI Taxonomy" id="2290919"/>
    <lineage>
        <taxon>Bacteria</taxon>
        <taxon>Pseudomonadati</taxon>
        <taxon>Caldisericota/Cryosericota group</taxon>
        <taxon>Candidatus Cryosericota</taxon>
        <taxon>Candidatus Cryosericia</taxon>
        <taxon>Candidatus Cryosericales</taxon>
        <taxon>Candidatus Cryosericaceae</taxon>
        <taxon>Candidatus Cryosericum</taxon>
    </lineage>
</organism>
<dbReference type="SMART" id="SM00852">
    <property type="entry name" value="MoCF_biosynth"/>
    <property type="match status" value="1"/>
</dbReference>
<accession>A0A398CX40</accession>
<evidence type="ECO:0000256" key="2">
    <source>
        <dbReference type="ARBA" id="ARBA00012509"/>
    </source>
</evidence>
<dbReference type="InterPro" id="IPR001453">
    <property type="entry name" value="MoaB/Mog_dom"/>
</dbReference>
<evidence type="ECO:0000256" key="4">
    <source>
        <dbReference type="ARBA" id="ARBA00023150"/>
    </source>
</evidence>
<comment type="pathway">
    <text evidence="1">Cofactor biosynthesis; molybdopterin biosynthesis.</text>
</comment>
<dbReference type="InterPro" id="IPR051920">
    <property type="entry name" value="MPT_Adenylyltrnsfr/MoaC-Rel"/>
</dbReference>
<keyword evidence="9" id="KW-1185">Reference proteome</keyword>
<dbReference type="EC" id="2.7.7.75" evidence="2"/>
<dbReference type="CDD" id="cd00886">
    <property type="entry name" value="MogA_MoaB"/>
    <property type="match status" value="1"/>
</dbReference>
<evidence type="ECO:0000256" key="6">
    <source>
        <dbReference type="ARBA" id="ARBA00058212"/>
    </source>
</evidence>
<dbReference type="PANTHER" id="PTHR43764">
    <property type="entry name" value="MOLYBDENUM COFACTOR BIOSYNTHESIS"/>
    <property type="match status" value="1"/>
</dbReference>
<comment type="function">
    <text evidence="6">Catalyzes the adenylation of molybdopterin as part of the biosynthesis of the molybdenum-cofactor.</text>
</comment>
<feature type="domain" description="MoaB/Mog" evidence="7">
    <location>
        <begin position="4"/>
        <end position="149"/>
    </location>
</feature>
<evidence type="ECO:0000259" key="7">
    <source>
        <dbReference type="SMART" id="SM00852"/>
    </source>
</evidence>
<proteinExistence type="predicted"/>
<evidence type="ECO:0000256" key="1">
    <source>
        <dbReference type="ARBA" id="ARBA00005046"/>
    </source>
</evidence>
<reference evidence="8 9" key="1">
    <citation type="submission" date="2018-09" db="EMBL/GenBank/DDBJ databases">
        <title>Discovery and Ecogenomic Context for Candidatus Cryosericales, a Global Caldiserica Order Active in Thawing Permafrost.</title>
        <authorList>
            <person name="Martinez M.A."/>
            <person name="Woodcroft B.J."/>
            <person name="Ignacio Espinoza J.C."/>
            <person name="Zayed A."/>
            <person name="Singleton C.M."/>
            <person name="Boyd J."/>
            <person name="Li Y.-F."/>
            <person name="Purvine S."/>
            <person name="Maughan H."/>
            <person name="Hodgkins S.B."/>
            <person name="Anderson D."/>
            <person name="Sederholm M."/>
            <person name="Temperton B."/>
            <person name="Saleska S.R."/>
            <person name="Tyson G.W."/>
            <person name="Rich V.I."/>
        </authorList>
    </citation>
    <scope>NUCLEOTIDE SEQUENCE [LARGE SCALE GENOMIC DNA]</scope>
    <source>
        <strain evidence="8 9">SMC7</strain>
    </source>
</reference>
<evidence type="ECO:0000256" key="3">
    <source>
        <dbReference type="ARBA" id="ARBA00013491"/>
    </source>
</evidence>
<dbReference type="AlphaFoldDB" id="A0A398CX40"/>
<comment type="catalytic activity">
    <reaction evidence="5">
        <text>molybdopterin + ATP + H(+) = adenylyl-molybdopterin + diphosphate</text>
        <dbReference type="Rhea" id="RHEA:31331"/>
        <dbReference type="ChEBI" id="CHEBI:15378"/>
        <dbReference type="ChEBI" id="CHEBI:30616"/>
        <dbReference type="ChEBI" id="CHEBI:33019"/>
        <dbReference type="ChEBI" id="CHEBI:58698"/>
        <dbReference type="ChEBI" id="CHEBI:62727"/>
        <dbReference type="EC" id="2.7.7.75"/>
    </reaction>
</comment>
<name>A0A398CX40_9BACT</name>
<protein>
    <recommendedName>
        <fullName evidence="3">Molybdopterin adenylyltransferase</fullName>
        <ecNumber evidence="2">2.7.7.75</ecNumber>
    </recommendedName>
</protein>
<dbReference type="SUPFAM" id="SSF53218">
    <property type="entry name" value="Molybdenum cofactor biosynthesis proteins"/>
    <property type="match status" value="1"/>
</dbReference>
<comment type="caution">
    <text evidence="8">The sequence shown here is derived from an EMBL/GenBank/DDBJ whole genome shotgun (WGS) entry which is preliminary data.</text>
</comment>
<dbReference type="OrthoDB" id="9784492at2"/>
<evidence type="ECO:0000313" key="8">
    <source>
        <dbReference type="EMBL" id="RIE05829.1"/>
    </source>
</evidence>
<dbReference type="Gene3D" id="3.40.980.10">
    <property type="entry name" value="MoaB/Mog-like domain"/>
    <property type="match status" value="1"/>
</dbReference>
<dbReference type="NCBIfam" id="TIGR00177">
    <property type="entry name" value="molyb_syn"/>
    <property type="match status" value="1"/>
</dbReference>
<keyword evidence="4" id="KW-0501">Molybdenum cofactor biosynthesis</keyword>
<sequence>MKAAVLTVSDSCAAGSRVDESGPAIVKRLTDAGWTIEETTIVPDEQVEIAGILEQWSMERHVNAIITTGGTGFSPRDVTPEATLSVVDRRAPGISEAIRLYGLNKGVPTACLSRAEAGLRATTLIVNLPGSLKAVQDGMDVLIPLLPHALEMIAGKGH</sequence>
<dbReference type="GO" id="GO:0061598">
    <property type="term" value="F:molybdopterin adenylyltransferase activity"/>
    <property type="evidence" value="ECO:0007669"/>
    <property type="project" value="UniProtKB-EC"/>
</dbReference>
<dbReference type="RefSeq" id="WP_119089324.1">
    <property type="nucleotide sequence ID" value="NZ_QXIS01000032.1"/>
</dbReference>
<dbReference type="PROSITE" id="PS01078">
    <property type="entry name" value="MOCF_BIOSYNTHESIS_1"/>
    <property type="match status" value="1"/>
</dbReference>
<dbReference type="Pfam" id="PF00994">
    <property type="entry name" value="MoCF_biosynth"/>
    <property type="match status" value="1"/>
</dbReference>
<dbReference type="EMBL" id="QXIS01000032">
    <property type="protein sequence ID" value="RIE05829.1"/>
    <property type="molecule type" value="Genomic_DNA"/>
</dbReference>